<name>A0AAD8AAL0_DIPPU</name>
<gene>
    <name evidence="3" type="ORF">L9F63_013302</name>
</gene>
<feature type="transmembrane region" description="Helical" evidence="2">
    <location>
        <begin position="65"/>
        <end position="86"/>
    </location>
</feature>
<organism evidence="3 4">
    <name type="scientific">Diploptera punctata</name>
    <name type="common">Pacific beetle cockroach</name>
    <dbReference type="NCBI Taxonomy" id="6984"/>
    <lineage>
        <taxon>Eukaryota</taxon>
        <taxon>Metazoa</taxon>
        <taxon>Ecdysozoa</taxon>
        <taxon>Arthropoda</taxon>
        <taxon>Hexapoda</taxon>
        <taxon>Insecta</taxon>
        <taxon>Pterygota</taxon>
        <taxon>Neoptera</taxon>
        <taxon>Polyneoptera</taxon>
        <taxon>Dictyoptera</taxon>
        <taxon>Blattodea</taxon>
        <taxon>Blaberoidea</taxon>
        <taxon>Blaberidae</taxon>
        <taxon>Diplopterinae</taxon>
        <taxon>Diploptera</taxon>
    </lineage>
</organism>
<comment type="caution">
    <text evidence="3">The sequence shown here is derived from an EMBL/GenBank/DDBJ whole genome shotgun (WGS) entry which is preliminary data.</text>
</comment>
<proteinExistence type="predicted"/>
<evidence type="ECO:0000256" key="1">
    <source>
        <dbReference type="SAM" id="MobiDB-lite"/>
    </source>
</evidence>
<sequence>VRLGDQCFYRQACAFTDQHATCIQINHNAICQCKPGYHTVALQRPTKKVFCSEDLVILATDVPTLFGVATGLAIFTALICFVLKLFSRARYSRPRHYANANLAPPILFSSETGIPLAVHGGRPSSRASSQRSVGTIASGFSRRPSSGGSRGVLVPASRAGAARAAAILLISCHLTTTTATAASDQTSTDDNSQPDQEQQQQQQRIGSRRPSIASIHSSASSSRSYSAKRFERELMQKEQRKLQLEMQMQIQQDNLKPGMAPTPSPKTPMSTDELLPSVSEVREVREEVHCTCPSKPVFCTFLLV</sequence>
<keyword evidence="4" id="KW-1185">Reference proteome</keyword>
<reference evidence="3" key="1">
    <citation type="journal article" date="2023" name="IScience">
        <title>Live-bearing cockroach genome reveals convergent evolutionary mechanisms linked to viviparity in insects and beyond.</title>
        <authorList>
            <person name="Fouks B."/>
            <person name="Harrison M.C."/>
            <person name="Mikhailova A.A."/>
            <person name="Marchal E."/>
            <person name="English S."/>
            <person name="Carruthers M."/>
            <person name="Jennings E.C."/>
            <person name="Chiamaka E.L."/>
            <person name="Frigard R.A."/>
            <person name="Pippel M."/>
            <person name="Attardo G.M."/>
            <person name="Benoit J.B."/>
            <person name="Bornberg-Bauer E."/>
            <person name="Tobe S.S."/>
        </authorList>
    </citation>
    <scope>NUCLEOTIDE SEQUENCE</scope>
    <source>
        <strain evidence="3">Stay&amp;Tobe</strain>
    </source>
</reference>
<protein>
    <submittedName>
        <fullName evidence="3">Uncharacterized protein</fullName>
    </submittedName>
</protein>
<keyword evidence="2" id="KW-1133">Transmembrane helix</keyword>
<feature type="compositionally biased region" description="Polar residues" evidence="1">
    <location>
        <begin position="125"/>
        <end position="135"/>
    </location>
</feature>
<dbReference type="AlphaFoldDB" id="A0AAD8AAL0"/>
<accession>A0AAD8AAL0</accession>
<feature type="non-terminal residue" evidence="3">
    <location>
        <position position="304"/>
    </location>
</feature>
<evidence type="ECO:0000313" key="4">
    <source>
        <dbReference type="Proteomes" id="UP001233999"/>
    </source>
</evidence>
<feature type="region of interest" description="Disordered" evidence="1">
    <location>
        <begin position="179"/>
        <end position="229"/>
    </location>
</feature>
<feature type="compositionally biased region" description="Low complexity" evidence="1">
    <location>
        <begin position="138"/>
        <end position="147"/>
    </location>
</feature>
<keyword evidence="2" id="KW-0472">Membrane</keyword>
<dbReference type="EMBL" id="JASPKZ010002332">
    <property type="protein sequence ID" value="KAJ9595537.1"/>
    <property type="molecule type" value="Genomic_DNA"/>
</dbReference>
<dbReference type="Proteomes" id="UP001233999">
    <property type="component" value="Unassembled WGS sequence"/>
</dbReference>
<evidence type="ECO:0000313" key="3">
    <source>
        <dbReference type="EMBL" id="KAJ9595537.1"/>
    </source>
</evidence>
<keyword evidence="2" id="KW-0812">Transmembrane</keyword>
<reference evidence="3" key="2">
    <citation type="submission" date="2023-05" db="EMBL/GenBank/DDBJ databases">
        <authorList>
            <person name="Fouks B."/>
        </authorList>
    </citation>
    <scope>NUCLEOTIDE SEQUENCE</scope>
    <source>
        <strain evidence="3">Stay&amp;Tobe</strain>
        <tissue evidence="3">Testes</tissue>
    </source>
</reference>
<feature type="compositionally biased region" description="Low complexity" evidence="1">
    <location>
        <begin position="179"/>
        <end position="227"/>
    </location>
</feature>
<evidence type="ECO:0000256" key="2">
    <source>
        <dbReference type="SAM" id="Phobius"/>
    </source>
</evidence>
<feature type="region of interest" description="Disordered" evidence="1">
    <location>
        <begin position="119"/>
        <end position="153"/>
    </location>
</feature>